<organism evidence="1">
    <name type="scientific">marine metagenome</name>
    <dbReference type="NCBI Taxonomy" id="408172"/>
    <lineage>
        <taxon>unclassified sequences</taxon>
        <taxon>metagenomes</taxon>
        <taxon>ecological metagenomes</taxon>
    </lineage>
</organism>
<proteinExistence type="predicted"/>
<gene>
    <name evidence="1" type="ORF">METZ01_LOCUS36557</name>
</gene>
<sequence length="379" mass="43411">MRDKIRYRATREKKKHLGLKNFLEYKFLILITLLSSPGFAQHAIEGEWMLELNGSTSQIGDSIVIGAPIDTQPSIVGKLSLKKLDGKWIGHVEGGPVTVNIEGNSIEILVDSRDLAGFVFFRRLQGEYSEQNMAGTFTIEGATEVPEPGGIWTAVRKLPENINLPPTPVDMTGIWTPAPGMDFRKYSMDLTDKAKLWHKDYINHYDQPNVRCVSPGIVAIVAWGAYPFEVLESNNRLTFLYEVDSEVRRIFMNDKQPPEYYLPSAMGFSNGYWNGSNLIIETQLLEGNVRDFRGEPISEGAKMHEIYSLSSDGKTLTAVIKLLDPKNYKQSPIRRRKWVRNPNTEIYPYECDPDSFFRQMYNEKKLDMYFGRSYRRQIE</sequence>
<protein>
    <submittedName>
        <fullName evidence="1">Uncharacterized protein</fullName>
    </submittedName>
</protein>
<name>A0A381R286_9ZZZZ</name>
<evidence type="ECO:0000313" key="1">
    <source>
        <dbReference type="EMBL" id="SUZ83703.1"/>
    </source>
</evidence>
<accession>A0A381R286</accession>
<reference evidence="1" key="1">
    <citation type="submission" date="2018-05" db="EMBL/GenBank/DDBJ databases">
        <authorList>
            <person name="Lanie J.A."/>
            <person name="Ng W.-L."/>
            <person name="Kazmierczak K.M."/>
            <person name="Andrzejewski T.M."/>
            <person name="Davidsen T.M."/>
            <person name="Wayne K.J."/>
            <person name="Tettelin H."/>
            <person name="Glass J.I."/>
            <person name="Rusch D."/>
            <person name="Podicherti R."/>
            <person name="Tsui H.-C.T."/>
            <person name="Winkler M.E."/>
        </authorList>
    </citation>
    <scope>NUCLEOTIDE SEQUENCE</scope>
</reference>
<dbReference type="EMBL" id="UINC01001562">
    <property type="protein sequence ID" value="SUZ83703.1"/>
    <property type="molecule type" value="Genomic_DNA"/>
</dbReference>
<dbReference type="AlphaFoldDB" id="A0A381R286"/>